<comment type="caution">
    <text evidence="3">The sequence shown here is derived from an EMBL/GenBank/DDBJ whole genome shotgun (WGS) entry which is preliminary data.</text>
</comment>
<keyword evidence="4" id="KW-1185">Reference proteome</keyword>
<dbReference type="PANTHER" id="PTHR33223">
    <property type="entry name" value="CCHC-TYPE DOMAIN-CONTAINING PROTEIN"/>
    <property type="match status" value="1"/>
</dbReference>
<feature type="region of interest" description="Disordered" evidence="1">
    <location>
        <begin position="232"/>
        <end position="304"/>
    </location>
</feature>
<name>A0AAD8SCT9_LOLMU</name>
<organism evidence="3 4">
    <name type="scientific">Lolium multiflorum</name>
    <name type="common">Italian ryegrass</name>
    <name type="synonym">Lolium perenne subsp. multiflorum</name>
    <dbReference type="NCBI Taxonomy" id="4521"/>
    <lineage>
        <taxon>Eukaryota</taxon>
        <taxon>Viridiplantae</taxon>
        <taxon>Streptophyta</taxon>
        <taxon>Embryophyta</taxon>
        <taxon>Tracheophyta</taxon>
        <taxon>Spermatophyta</taxon>
        <taxon>Magnoliopsida</taxon>
        <taxon>Liliopsida</taxon>
        <taxon>Poales</taxon>
        <taxon>Poaceae</taxon>
        <taxon>BOP clade</taxon>
        <taxon>Pooideae</taxon>
        <taxon>Poodae</taxon>
        <taxon>Poeae</taxon>
        <taxon>Poeae Chloroplast Group 2 (Poeae type)</taxon>
        <taxon>Loliodinae</taxon>
        <taxon>Loliinae</taxon>
        <taxon>Lolium</taxon>
    </lineage>
</organism>
<dbReference type="Proteomes" id="UP001231189">
    <property type="component" value="Unassembled WGS sequence"/>
</dbReference>
<feature type="domain" description="Retrotransposon gag" evidence="2">
    <location>
        <begin position="89"/>
        <end position="156"/>
    </location>
</feature>
<evidence type="ECO:0000313" key="4">
    <source>
        <dbReference type="Proteomes" id="UP001231189"/>
    </source>
</evidence>
<dbReference type="InterPro" id="IPR005162">
    <property type="entry name" value="Retrotrans_gag_dom"/>
</dbReference>
<sequence>MVAANGQPIDAHTHILNNRVYRGRNNIDDNYAVTQIMGARAHSPGPRDIEKNDTSLDPVVCIDSYTMAMGIIGHSELLVARYLPLMMDRENRRWFNTLPLNSIDSWEEARTAFVQYFTNAYTRATTIEDLDRCIQGLRELTRRWVQRWQDLWTTSTGISTGTAIYCFRRCCRYEPLIAKLKRISRDPITMAELMDTAQHYSEKLSGAKFNYPVYDKELYALIRVLEVRRGSKHRTRRRGAAGREADMELDMKLDMKTSHGRAREEREAYAREEEVVQAGATPGPTGRHVGRPSHRPGPTGPHAG</sequence>
<feature type="compositionally biased region" description="Basic and acidic residues" evidence="1">
    <location>
        <begin position="241"/>
        <end position="274"/>
    </location>
</feature>
<dbReference type="Pfam" id="PF03732">
    <property type="entry name" value="Retrotrans_gag"/>
    <property type="match status" value="1"/>
</dbReference>
<evidence type="ECO:0000259" key="2">
    <source>
        <dbReference type="Pfam" id="PF03732"/>
    </source>
</evidence>
<gene>
    <name evidence="3" type="ORF">QYE76_066791</name>
</gene>
<dbReference type="EMBL" id="JAUUTY010000004">
    <property type="protein sequence ID" value="KAK1648986.1"/>
    <property type="molecule type" value="Genomic_DNA"/>
</dbReference>
<proteinExistence type="predicted"/>
<dbReference type="AlphaFoldDB" id="A0AAD8SCT9"/>
<evidence type="ECO:0000313" key="3">
    <source>
        <dbReference type="EMBL" id="KAK1648986.1"/>
    </source>
</evidence>
<reference evidence="3" key="1">
    <citation type="submission" date="2023-07" db="EMBL/GenBank/DDBJ databases">
        <title>A chromosome-level genome assembly of Lolium multiflorum.</title>
        <authorList>
            <person name="Chen Y."/>
            <person name="Copetti D."/>
            <person name="Kolliker R."/>
            <person name="Studer B."/>
        </authorList>
    </citation>
    <scope>NUCLEOTIDE SEQUENCE</scope>
    <source>
        <strain evidence="3">02402/16</strain>
        <tissue evidence="3">Leaf</tissue>
    </source>
</reference>
<evidence type="ECO:0000256" key="1">
    <source>
        <dbReference type="SAM" id="MobiDB-lite"/>
    </source>
</evidence>
<protein>
    <recommendedName>
        <fullName evidence="2">Retrotransposon gag domain-containing protein</fullName>
    </recommendedName>
</protein>
<accession>A0AAD8SCT9</accession>
<dbReference type="PANTHER" id="PTHR33223:SF10">
    <property type="entry name" value="AMINOTRANSFERASE-LIKE PLANT MOBILE DOMAIN-CONTAINING PROTEIN"/>
    <property type="match status" value="1"/>
</dbReference>